<evidence type="ECO:0000256" key="6">
    <source>
        <dbReference type="ARBA" id="ARBA00023146"/>
    </source>
</evidence>
<evidence type="ECO:0000313" key="8">
    <source>
        <dbReference type="EMBL" id="MFC0476787.1"/>
    </source>
</evidence>
<proteinExistence type="predicted"/>
<keyword evidence="3" id="KW-0547">Nucleotide-binding</keyword>
<dbReference type="InterPro" id="IPR006195">
    <property type="entry name" value="aa-tRNA-synth_II"/>
</dbReference>
<keyword evidence="2" id="KW-0436">Ligase</keyword>
<evidence type="ECO:0000259" key="7">
    <source>
        <dbReference type="PROSITE" id="PS50862"/>
    </source>
</evidence>
<accession>A0ABV6KTX6</accession>
<dbReference type="RefSeq" id="WP_377058612.1">
    <property type="nucleotide sequence ID" value="NZ_JBHLUU010000111.1"/>
</dbReference>
<reference evidence="8 9" key="1">
    <citation type="submission" date="2024-09" db="EMBL/GenBank/DDBJ databases">
        <authorList>
            <person name="Sun Q."/>
            <person name="Mori K."/>
        </authorList>
    </citation>
    <scope>NUCLEOTIDE SEQUENCE [LARGE SCALE GENOMIC DNA]</scope>
    <source>
        <strain evidence="8 9">CGMCC 1.9126</strain>
    </source>
</reference>
<keyword evidence="4" id="KW-0067">ATP-binding</keyword>
<keyword evidence="1" id="KW-0963">Cytoplasm</keyword>
<dbReference type="PANTHER" id="PTHR22594:SF34">
    <property type="entry name" value="ASPARAGINE--TRNA LIGASE, MITOCHONDRIAL-RELATED"/>
    <property type="match status" value="1"/>
</dbReference>
<evidence type="ECO:0000313" key="9">
    <source>
        <dbReference type="Proteomes" id="UP001589738"/>
    </source>
</evidence>
<gene>
    <name evidence="8" type="ORF">ACFFHF_16415</name>
</gene>
<protein>
    <submittedName>
        <fullName evidence="8">Asparagine synthetase A</fullName>
    </submittedName>
</protein>
<dbReference type="Proteomes" id="UP001589738">
    <property type="component" value="Unassembled WGS sequence"/>
</dbReference>
<evidence type="ECO:0000256" key="2">
    <source>
        <dbReference type="ARBA" id="ARBA00022598"/>
    </source>
</evidence>
<dbReference type="InterPro" id="IPR004364">
    <property type="entry name" value="Aa-tRNA-synt_II"/>
</dbReference>
<name>A0ABV6KTX6_9BACI</name>
<evidence type="ECO:0000256" key="5">
    <source>
        <dbReference type="ARBA" id="ARBA00022917"/>
    </source>
</evidence>
<keyword evidence="9" id="KW-1185">Reference proteome</keyword>
<dbReference type="SUPFAM" id="SSF55681">
    <property type="entry name" value="Class II aaRS and biotin synthetases"/>
    <property type="match status" value="1"/>
</dbReference>
<dbReference type="InterPro" id="IPR045864">
    <property type="entry name" value="aa-tRNA-synth_II/BPL/LPL"/>
</dbReference>
<evidence type="ECO:0000256" key="4">
    <source>
        <dbReference type="ARBA" id="ARBA00022840"/>
    </source>
</evidence>
<evidence type="ECO:0000256" key="3">
    <source>
        <dbReference type="ARBA" id="ARBA00022741"/>
    </source>
</evidence>
<dbReference type="PROSITE" id="PS50862">
    <property type="entry name" value="AA_TRNA_LIGASE_II"/>
    <property type="match status" value="1"/>
</dbReference>
<dbReference type="PANTHER" id="PTHR22594">
    <property type="entry name" value="ASPARTYL/LYSYL-TRNA SYNTHETASE"/>
    <property type="match status" value="1"/>
</dbReference>
<feature type="domain" description="Aminoacyl-transfer RNA synthetases class-II family profile" evidence="7">
    <location>
        <begin position="36"/>
        <end position="333"/>
    </location>
</feature>
<dbReference type="EMBL" id="JBHLUU010000111">
    <property type="protein sequence ID" value="MFC0476787.1"/>
    <property type="molecule type" value="Genomic_DNA"/>
</dbReference>
<dbReference type="Pfam" id="PF00152">
    <property type="entry name" value="tRNA-synt_2"/>
    <property type="match status" value="1"/>
</dbReference>
<keyword evidence="6" id="KW-0030">Aminoacyl-tRNA synthetase</keyword>
<comment type="caution">
    <text evidence="8">The sequence shown here is derived from an EMBL/GenBank/DDBJ whole genome shotgun (WGS) entry which is preliminary data.</text>
</comment>
<dbReference type="Gene3D" id="3.30.930.10">
    <property type="entry name" value="Bira Bifunctional Protein, Domain 2"/>
    <property type="match status" value="1"/>
</dbReference>
<keyword evidence="5" id="KW-0648">Protein biosynthesis</keyword>
<evidence type="ECO:0000256" key="1">
    <source>
        <dbReference type="ARBA" id="ARBA00022490"/>
    </source>
</evidence>
<sequence>MEKTILKTGLEDLNFNLETHYLDAIESKWYQMLCLLQDEINHATYSFFRGKGIKSVSLPITTGSVTSPMGLGSDSLPVKINLEGEETYLSDSMQFHLEYAIRLLKNGTHYVMPSFRGEKADKRHLCQFYHSEAEIPGKLDDVISLVNQYILFLCNHIIQNIKEDLSDFTGDISHIDKFIELGGNIPRITFNEACKLLDYDKRYVSIHPEGFRTINSEGEKKLIEHFGGFVWLTHHDYKSVPFYQDHDETGSQALNADLLFGIGEVVGAGQRHVDDQGLLNAMNMLNVNPEEYQWYLEMKKRYPMITSGFGMGIERFILWVLKHDDIRDCQLIPRFNGITINP</sequence>
<organism evidence="8 9">
    <name type="scientific">Robertmurraya beringensis</name>
    <dbReference type="NCBI Taxonomy" id="641660"/>
    <lineage>
        <taxon>Bacteria</taxon>
        <taxon>Bacillati</taxon>
        <taxon>Bacillota</taxon>
        <taxon>Bacilli</taxon>
        <taxon>Bacillales</taxon>
        <taxon>Bacillaceae</taxon>
        <taxon>Robertmurraya</taxon>
    </lineage>
</organism>